<feature type="transmembrane region" description="Helical" evidence="1">
    <location>
        <begin position="29"/>
        <end position="48"/>
    </location>
</feature>
<keyword evidence="1" id="KW-0472">Membrane</keyword>
<evidence type="ECO:0000256" key="1">
    <source>
        <dbReference type="SAM" id="Phobius"/>
    </source>
</evidence>
<evidence type="ECO:0000313" key="2">
    <source>
        <dbReference type="EMBL" id="MFD1833569.1"/>
    </source>
</evidence>
<organism evidence="2 3">
    <name type="scientific">Brachybacterium rhamnosum</name>
    <dbReference type="NCBI Taxonomy" id="173361"/>
    <lineage>
        <taxon>Bacteria</taxon>
        <taxon>Bacillati</taxon>
        <taxon>Actinomycetota</taxon>
        <taxon>Actinomycetes</taxon>
        <taxon>Micrococcales</taxon>
        <taxon>Dermabacteraceae</taxon>
        <taxon>Brachybacterium</taxon>
    </lineage>
</organism>
<keyword evidence="3" id="KW-1185">Reference proteome</keyword>
<dbReference type="RefSeq" id="WP_240811123.1">
    <property type="nucleotide sequence ID" value="NZ_BAAAIS010000001.1"/>
</dbReference>
<keyword evidence="1" id="KW-0812">Transmembrane</keyword>
<dbReference type="Proteomes" id="UP001597280">
    <property type="component" value="Unassembled WGS sequence"/>
</dbReference>
<reference evidence="3" key="1">
    <citation type="journal article" date="2019" name="Int. J. Syst. Evol. Microbiol.">
        <title>The Global Catalogue of Microorganisms (GCM) 10K type strain sequencing project: providing services to taxonomists for standard genome sequencing and annotation.</title>
        <authorList>
            <consortium name="The Broad Institute Genomics Platform"/>
            <consortium name="The Broad Institute Genome Sequencing Center for Infectious Disease"/>
            <person name="Wu L."/>
            <person name="Ma J."/>
        </authorList>
    </citation>
    <scope>NUCLEOTIDE SEQUENCE [LARGE SCALE GENOMIC DNA]</scope>
    <source>
        <strain evidence="3">JCM 11650</strain>
    </source>
</reference>
<protein>
    <submittedName>
        <fullName evidence="2">Uncharacterized protein</fullName>
    </submittedName>
</protein>
<dbReference type="EMBL" id="JBHUFL010000001">
    <property type="protein sequence ID" value="MFD1833569.1"/>
    <property type="molecule type" value="Genomic_DNA"/>
</dbReference>
<keyword evidence="1" id="KW-1133">Transmembrane helix</keyword>
<comment type="caution">
    <text evidence="2">The sequence shown here is derived from an EMBL/GenBank/DDBJ whole genome shotgun (WGS) entry which is preliminary data.</text>
</comment>
<feature type="transmembrane region" description="Helical" evidence="1">
    <location>
        <begin position="55"/>
        <end position="72"/>
    </location>
</feature>
<proteinExistence type="predicted"/>
<gene>
    <name evidence="2" type="ORF">ACFSDA_00655</name>
</gene>
<name>A0ABW4PTI9_9MICO</name>
<sequence length="80" mass="8596">MSTEQAIVAKGDHVETVEPATTSEGNSTVLSIVLFALLFVLFAGGLYVLSLFTPVTFIVGLAMVLLSLYLTFDTVPRFLV</sequence>
<accession>A0ABW4PTI9</accession>
<evidence type="ECO:0000313" key="3">
    <source>
        <dbReference type="Proteomes" id="UP001597280"/>
    </source>
</evidence>